<organism evidence="9 10">
    <name type="scientific">Trichuris muris</name>
    <name type="common">Mouse whipworm</name>
    <dbReference type="NCBI Taxonomy" id="70415"/>
    <lineage>
        <taxon>Eukaryota</taxon>
        <taxon>Metazoa</taxon>
        <taxon>Ecdysozoa</taxon>
        <taxon>Nematoda</taxon>
        <taxon>Enoplea</taxon>
        <taxon>Dorylaimia</taxon>
        <taxon>Trichinellida</taxon>
        <taxon>Trichuridae</taxon>
        <taxon>Trichuris</taxon>
    </lineage>
</organism>
<comment type="catalytic activity">
    <reaction evidence="5">
        <text>13,14-dihydro-15-oxo-prostaglandin F1alpha + NADP(+) = 15-oxoprostaglandin F1alpha + NADPH + H(+)</text>
        <dbReference type="Rhea" id="RHEA:50592"/>
        <dbReference type="ChEBI" id="CHEBI:15378"/>
        <dbReference type="ChEBI" id="CHEBI:57783"/>
        <dbReference type="ChEBI" id="CHEBI:58349"/>
        <dbReference type="ChEBI" id="CHEBI:79072"/>
        <dbReference type="ChEBI" id="CHEBI:133411"/>
    </reaction>
    <physiologicalReaction direction="right-to-left" evidence="5">
        <dbReference type="Rhea" id="RHEA:50594"/>
    </physiologicalReaction>
</comment>
<evidence type="ECO:0000256" key="2">
    <source>
        <dbReference type="ARBA" id="ARBA00011981"/>
    </source>
</evidence>
<evidence type="ECO:0000256" key="1">
    <source>
        <dbReference type="ARBA" id="ARBA00010460"/>
    </source>
</evidence>
<dbReference type="GO" id="GO:0047522">
    <property type="term" value="F:15-oxoprostaglandin 13-reductase [NAD(P)+] activity"/>
    <property type="evidence" value="ECO:0007669"/>
    <property type="project" value="UniProtKB-EC"/>
</dbReference>
<dbReference type="PANTHER" id="PTHR43205">
    <property type="entry name" value="PROSTAGLANDIN REDUCTASE"/>
    <property type="match status" value="1"/>
</dbReference>
<evidence type="ECO:0000259" key="8">
    <source>
        <dbReference type="SMART" id="SM00829"/>
    </source>
</evidence>
<evidence type="ECO:0000256" key="7">
    <source>
        <dbReference type="ARBA" id="ARBA00049070"/>
    </source>
</evidence>
<dbReference type="InterPro" id="IPR011032">
    <property type="entry name" value="GroES-like_sf"/>
</dbReference>
<dbReference type="STRING" id="70415.A0A5S6Q8Z2"/>
<dbReference type="AlphaFoldDB" id="A0A5S6Q8Z2"/>
<dbReference type="InterPro" id="IPR041694">
    <property type="entry name" value="ADH_N_2"/>
</dbReference>
<dbReference type="Proteomes" id="UP000046395">
    <property type="component" value="Unassembled WGS sequence"/>
</dbReference>
<dbReference type="FunFam" id="3.40.50.720:FF:000121">
    <property type="entry name" value="Prostaglandin reductase 2"/>
    <property type="match status" value="1"/>
</dbReference>
<evidence type="ECO:0000313" key="9">
    <source>
        <dbReference type="Proteomes" id="UP000046395"/>
    </source>
</evidence>
<evidence type="ECO:0000256" key="6">
    <source>
        <dbReference type="ARBA" id="ARBA00048290"/>
    </source>
</evidence>
<dbReference type="GO" id="GO:0006693">
    <property type="term" value="P:prostaglandin metabolic process"/>
    <property type="evidence" value="ECO:0007669"/>
    <property type="project" value="TreeGrafter"/>
</dbReference>
<comment type="catalytic activity">
    <reaction evidence="7">
        <text>13,14-dihydro-15-oxo-prostaglandin E1 + NADP(+) = 15-oxoprostaglandin E1 + NADPH + H(+)</text>
        <dbReference type="Rhea" id="RHEA:50584"/>
        <dbReference type="ChEBI" id="CHEBI:15378"/>
        <dbReference type="ChEBI" id="CHEBI:57401"/>
        <dbReference type="ChEBI" id="CHEBI:57783"/>
        <dbReference type="ChEBI" id="CHEBI:58349"/>
        <dbReference type="ChEBI" id="CHEBI:133408"/>
    </reaction>
    <physiologicalReaction direction="right-to-left" evidence="7">
        <dbReference type="Rhea" id="RHEA:50586"/>
    </physiologicalReaction>
</comment>
<dbReference type="Gene3D" id="3.40.50.720">
    <property type="entry name" value="NAD(P)-binding Rossmann-like Domain"/>
    <property type="match status" value="1"/>
</dbReference>
<keyword evidence="9" id="KW-1185">Reference proteome</keyword>
<reference evidence="10" key="1">
    <citation type="submission" date="2019-12" db="UniProtKB">
        <authorList>
            <consortium name="WormBaseParasite"/>
        </authorList>
    </citation>
    <scope>IDENTIFICATION</scope>
</reference>
<dbReference type="Pfam" id="PF16884">
    <property type="entry name" value="ADH_N_2"/>
    <property type="match status" value="1"/>
</dbReference>
<dbReference type="EC" id="1.3.1.48" evidence="2"/>
<dbReference type="InterPro" id="IPR036291">
    <property type="entry name" value="NAD(P)-bd_dom_sf"/>
</dbReference>
<dbReference type="PANTHER" id="PTHR43205:SF7">
    <property type="entry name" value="PROSTAGLANDIN REDUCTASE 1"/>
    <property type="match status" value="1"/>
</dbReference>
<feature type="domain" description="Enoyl reductase (ER)" evidence="8">
    <location>
        <begin position="64"/>
        <end position="376"/>
    </location>
</feature>
<name>A0A5S6Q8Z2_TRIMR</name>
<evidence type="ECO:0000256" key="3">
    <source>
        <dbReference type="ARBA" id="ARBA00023002"/>
    </source>
</evidence>
<comment type="catalytic activity">
    <reaction evidence="6">
        <text>13,14-dihydro-15-oxo-PGF2alpha + NADP(+) = 15-oxoprostaglandin F2alpha + NADPH + H(+)</text>
        <dbReference type="Rhea" id="RHEA:50588"/>
        <dbReference type="ChEBI" id="CHEBI:15378"/>
        <dbReference type="ChEBI" id="CHEBI:57783"/>
        <dbReference type="ChEBI" id="CHEBI:58349"/>
        <dbReference type="ChEBI" id="CHEBI:133374"/>
        <dbReference type="ChEBI" id="CHEBI:133409"/>
    </reaction>
    <physiologicalReaction direction="right-to-left" evidence="6">
        <dbReference type="Rhea" id="RHEA:50590"/>
    </physiologicalReaction>
</comment>
<protein>
    <recommendedName>
        <fullName evidence="4">15-oxoprostaglandin 13-reductase</fullName>
        <ecNumber evidence="2">1.3.1.48</ecNumber>
    </recommendedName>
    <alternativeName>
        <fullName evidence="4">15-oxoprostaglandin 13-reductase</fullName>
    </alternativeName>
</protein>
<keyword evidence="3" id="KW-0560">Oxidoreductase</keyword>
<dbReference type="Pfam" id="PF00107">
    <property type="entry name" value="ADH_zinc_N"/>
    <property type="match status" value="1"/>
</dbReference>
<sequence>MIQLFYVNVPSLHKNIRKQESKCNETRAFKPRFSDWHIFRSKANQEATRMATAEKWVMTKMFNGTPCLSNFKREEEVLRQLDQDEFRCRALVWSVDPYIRLFSTPSANQKAVMSFQLAEVIESKNSSFPVSSRVVGHFGWCTECITNGLDEYCEAYIAPEVCSLPLSATLGILGMPGITAYLGLMECCQVKEGNVVAITAAAGAVGHIACQIAKIMGCTVIAFTGTDEKVSWLKTELGLKHVWNYKKSEINDVLGKLDSKRVDCYFDNVGGAQSNTIMDYMEAGSRVCVCGSISEYNKGGSVEHFDYVKAKARKIRVRSISVFCLQHKWSSAIHCLSQWVKQGKLKYHEHAYKGFDNIPRAFIEQISGEHYGKFVIYADP</sequence>
<dbReference type="Gene3D" id="3.90.180.10">
    <property type="entry name" value="Medium-chain alcohol dehydrogenases, catalytic domain"/>
    <property type="match status" value="1"/>
</dbReference>
<dbReference type="InterPro" id="IPR013149">
    <property type="entry name" value="ADH-like_C"/>
</dbReference>
<evidence type="ECO:0000256" key="5">
    <source>
        <dbReference type="ARBA" id="ARBA00047878"/>
    </source>
</evidence>
<evidence type="ECO:0000256" key="4">
    <source>
        <dbReference type="ARBA" id="ARBA00033119"/>
    </source>
</evidence>
<dbReference type="InterPro" id="IPR045010">
    <property type="entry name" value="MDR_fam"/>
</dbReference>
<comment type="similarity">
    <text evidence="1">Belongs to the NADP-dependent oxidoreductase L4BD family.</text>
</comment>
<proteinExistence type="inferred from homology"/>
<accession>A0A5S6Q8Z2</accession>
<dbReference type="SMART" id="SM00829">
    <property type="entry name" value="PKS_ER"/>
    <property type="match status" value="1"/>
</dbReference>
<dbReference type="InterPro" id="IPR020843">
    <property type="entry name" value="ER"/>
</dbReference>
<dbReference type="SUPFAM" id="SSF51735">
    <property type="entry name" value="NAD(P)-binding Rossmann-fold domains"/>
    <property type="match status" value="1"/>
</dbReference>
<dbReference type="SUPFAM" id="SSF50129">
    <property type="entry name" value="GroES-like"/>
    <property type="match status" value="1"/>
</dbReference>
<dbReference type="WBParaSite" id="TMUE_1000003699.1">
    <property type="protein sequence ID" value="TMUE_1000003699.1"/>
    <property type="gene ID" value="WBGene00287704"/>
</dbReference>
<evidence type="ECO:0000313" key="10">
    <source>
        <dbReference type="WBParaSite" id="TMUE_1000003699.1"/>
    </source>
</evidence>